<dbReference type="AlphaFoldDB" id="Q9KFR1"/>
<dbReference type="CDD" id="cd00455">
    <property type="entry name" value="nuc_hydro"/>
    <property type="match status" value="1"/>
</dbReference>
<dbReference type="PANTHER" id="PTHR12304">
    <property type="entry name" value="INOSINE-URIDINE PREFERRING NUCLEOSIDE HYDROLASE"/>
    <property type="match status" value="1"/>
</dbReference>
<dbReference type="GO" id="GO:0006152">
    <property type="term" value="P:purine nucleoside catabolic process"/>
    <property type="evidence" value="ECO:0007669"/>
    <property type="project" value="TreeGrafter"/>
</dbReference>
<keyword evidence="5" id="KW-1185">Reference proteome</keyword>
<dbReference type="eggNOG" id="COG1957">
    <property type="taxonomic scope" value="Bacteria"/>
</dbReference>
<dbReference type="SUPFAM" id="SSF53590">
    <property type="entry name" value="Nucleoside hydrolase"/>
    <property type="match status" value="1"/>
</dbReference>
<evidence type="ECO:0000256" key="1">
    <source>
        <dbReference type="ARBA" id="ARBA00022801"/>
    </source>
</evidence>
<dbReference type="RefSeq" id="WP_010896595.1">
    <property type="nucleotide sequence ID" value="NC_002570.2"/>
</dbReference>
<dbReference type="HOGENOM" id="CLU_036838_1_0_9"/>
<dbReference type="GO" id="GO:0005829">
    <property type="term" value="C:cytosol"/>
    <property type="evidence" value="ECO:0007669"/>
    <property type="project" value="TreeGrafter"/>
</dbReference>
<name>Q9KFR1_HALH5</name>
<reference evidence="4 5" key="1">
    <citation type="journal article" date="2000" name="Nucleic Acids Res.">
        <title>Complete genome sequence of the alkaliphilic bacterium Bacillus halodurans and genomic sequence comparison with Bacillus subtilis.</title>
        <authorList>
            <person name="Takami H."/>
            <person name="Nakasone K."/>
            <person name="Takaki Y."/>
            <person name="Maeno G."/>
            <person name="Sasaki R."/>
            <person name="Masui N."/>
            <person name="Fuji F."/>
            <person name="Hirama C."/>
            <person name="Nakamura Y."/>
            <person name="Ogasawara N."/>
            <person name="Kuhara S."/>
            <person name="Horikoshi K."/>
        </authorList>
    </citation>
    <scope>NUCLEOTIDE SEQUENCE [LARGE SCALE GENOMIC DNA]</scope>
    <source>
        <strain evidence="5">ATCC BAA-125 / DSM 18197 / FERM 7344 / JCM 9153 / C-125</strain>
    </source>
</reference>
<evidence type="ECO:0000313" key="4">
    <source>
        <dbReference type="EMBL" id="BAB04136.1"/>
    </source>
</evidence>
<organism evidence="4 5">
    <name type="scientific">Halalkalibacterium halodurans (strain ATCC BAA-125 / DSM 18197 / FERM 7344 / JCM 9153 / C-125)</name>
    <name type="common">Bacillus halodurans</name>
    <dbReference type="NCBI Taxonomy" id="272558"/>
    <lineage>
        <taxon>Bacteria</taxon>
        <taxon>Bacillati</taxon>
        <taxon>Bacillota</taxon>
        <taxon>Bacilli</taxon>
        <taxon>Bacillales</taxon>
        <taxon>Bacillaceae</taxon>
        <taxon>Halalkalibacterium (ex Joshi et al. 2022)</taxon>
    </lineage>
</organism>
<dbReference type="EMBL" id="BA000004">
    <property type="protein sequence ID" value="BAB04136.1"/>
    <property type="molecule type" value="Genomic_DNA"/>
</dbReference>
<dbReference type="PIR" id="A83702">
    <property type="entry name" value="A83702"/>
</dbReference>
<dbReference type="Gene3D" id="3.90.245.10">
    <property type="entry name" value="Ribonucleoside hydrolase-like"/>
    <property type="match status" value="1"/>
</dbReference>
<dbReference type="Pfam" id="PF01156">
    <property type="entry name" value="IU_nuc_hydro"/>
    <property type="match status" value="1"/>
</dbReference>
<gene>
    <name evidence="4" type="ordered locus">BH0417</name>
</gene>
<dbReference type="OrthoDB" id="9797882at2"/>
<keyword evidence="2" id="KW-0326">Glycosidase</keyword>
<dbReference type="InterPro" id="IPR036452">
    <property type="entry name" value="Ribo_hydro-like"/>
</dbReference>
<protein>
    <submittedName>
        <fullName evidence="4">Inosine-uridine nucleoside hydrolase</fullName>
    </submittedName>
</protein>
<accession>Q9KFR1</accession>
<feature type="domain" description="Inosine/uridine-preferring nucleoside hydrolase" evidence="3">
    <location>
        <begin position="4"/>
        <end position="298"/>
    </location>
</feature>
<dbReference type="Proteomes" id="UP000001258">
    <property type="component" value="Chromosome"/>
</dbReference>
<keyword evidence="1 4" id="KW-0378">Hydrolase</keyword>
<dbReference type="STRING" id="272558.gene:10726270"/>
<dbReference type="KEGG" id="bha:BH0417"/>
<proteinExistence type="predicted"/>
<dbReference type="GO" id="GO:0008477">
    <property type="term" value="F:purine nucleosidase activity"/>
    <property type="evidence" value="ECO:0007669"/>
    <property type="project" value="TreeGrafter"/>
</dbReference>
<dbReference type="InterPro" id="IPR001910">
    <property type="entry name" value="Inosine/uridine_hydrolase_dom"/>
</dbReference>
<sequence>MEKVLLFCDPGIDDSVAIMYALLHPGLDVVGIVTGYGNVTQEQATANAFYLLSLAGRSDIPVYAGAQFPLTGEIATYYPEIHGENGLGPIRPPIDLEGELLNFTDLFDLIISYPNDITIIDVGRLTSLSIAYILGEETMGRVKQVIVMGGAFFVPGNVSPVAEANFIGDPVAANLIMERARPLTVVPLNVTSYSVVTDEHIRAITDRYYNPFTPFIQPIYHYYATAYSALIPGLEGALFHDVLAVMALVHPEMFQMMKRDVSVSIAPLTRGQSVADFRPFAPEGELKIAVDFHYPTFIQSFIQVLRREL</sequence>
<dbReference type="InterPro" id="IPR023186">
    <property type="entry name" value="IUNH"/>
</dbReference>
<evidence type="ECO:0000256" key="2">
    <source>
        <dbReference type="ARBA" id="ARBA00023295"/>
    </source>
</evidence>
<evidence type="ECO:0000259" key="3">
    <source>
        <dbReference type="Pfam" id="PF01156"/>
    </source>
</evidence>
<evidence type="ECO:0000313" key="5">
    <source>
        <dbReference type="Proteomes" id="UP000001258"/>
    </source>
</evidence>
<dbReference type="PANTHER" id="PTHR12304:SF4">
    <property type="entry name" value="URIDINE NUCLEOSIDASE"/>
    <property type="match status" value="1"/>
</dbReference>